<dbReference type="InterPro" id="IPR042099">
    <property type="entry name" value="ANL_N_sf"/>
</dbReference>
<dbReference type="InterPro" id="IPR020845">
    <property type="entry name" value="AMP-binding_CS"/>
</dbReference>
<dbReference type="Proteomes" id="UP000036902">
    <property type="component" value="Chromosome"/>
</dbReference>
<dbReference type="Pfam" id="PF00501">
    <property type="entry name" value="AMP-binding"/>
    <property type="match status" value="1"/>
</dbReference>
<evidence type="ECO:0000313" key="3">
    <source>
        <dbReference type="EMBL" id="AMO37049.1"/>
    </source>
</evidence>
<name>A0A127K508_9RHOO</name>
<evidence type="ECO:0000259" key="1">
    <source>
        <dbReference type="Pfam" id="PF00501"/>
    </source>
</evidence>
<sequence length="529" mass="56939">MTAHFVPPFARTLPALVLEAAQRHGERTFIEDGDTRIDYASLPARVFAVSRALIAHGIAPGDRVAIWAPNGAEWIIAALGIHCAGAAMVPINTRMKGAEAADIIGRSRARILFVIDRFLDIDYPAMLSDCRPETLERVVAIGQAGAHADTDWAGFLAGGAGVSEAQARVRAQAVQPDDMSDLMFTSGTTGRPKGVVSAHRQIIQAFSEYVQIAGIRAGDRYLIVNPFFHTFGYKAGWVTCLIAGATVLPHPVFDAEAVFRRIEADRISVLPGPPTLYLSMLAHPKLAQTDLSSLRVAVTGASTIPPVLIERMRRELGFEVVLTAYGLTECGGLATICAADDDAETVALTSGHAIPGTEVRIVDADNRPLSAGEAGEICLRGFHVMQGYFEDAKATAETIDAEGWLHTGDVGTLDERGYLRITDRLKDMFIVGGFNCYPAEIEAALTTHPAIAQVAVIGVPDERMGEVGCACVVLRPGETLDEAGLIAWSRERMANYKVPRFVRFFDALPVNASNKVAKNELRTKVRVPA</sequence>
<dbReference type="Pfam" id="PF13193">
    <property type="entry name" value="AMP-binding_C"/>
    <property type="match status" value="1"/>
</dbReference>
<dbReference type="PANTHER" id="PTHR24096:SF267">
    <property type="entry name" value="MALONATE--COA LIGASE ACSF3, MITOCHONDRIAL"/>
    <property type="match status" value="1"/>
</dbReference>
<dbReference type="KEGG" id="thu:AC731_008835"/>
<dbReference type="NCBIfam" id="NF005801">
    <property type="entry name" value="PRK07656.1"/>
    <property type="match status" value="1"/>
</dbReference>
<dbReference type="GO" id="GO:0016405">
    <property type="term" value="F:CoA-ligase activity"/>
    <property type="evidence" value="ECO:0007669"/>
    <property type="project" value="TreeGrafter"/>
</dbReference>
<dbReference type="SUPFAM" id="SSF56801">
    <property type="entry name" value="Acetyl-CoA synthetase-like"/>
    <property type="match status" value="1"/>
</dbReference>
<dbReference type="AlphaFoldDB" id="A0A127K508"/>
<protein>
    <submittedName>
        <fullName evidence="3">Fatty acid--CoA ligase</fullName>
    </submittedName>
</protein>
<dbReference type="PANTHER" id="PTHR24096">
    <property type="entry name" value="LONG-CHAIN-FATTY-ACID--COA LIGASE"/>
    <property type="match status" value="1"/>
</dbReference>
<reference evidence="4" key="1">
    <citation type="submission" date="2016-03" db="EMBL/GenBank/DDBJ databases">
        <authorList>
            <person name="Ma C."/>
            <person name="Zhou S."/>
            <person name="Yang G."/>
        </authorList>
    </citation>
    <scope>NUCLEOTIDE SEQUENCE [LARGE SCALE GENOMIC DNA]</scope>
    <source>
        <strain evidence="4">SgZ-1</strain>
    </source>
</reference>
<feature type="domain" description="AMP-binding enzyme C-terminal" evidence="2">
    <location>
        <begin position="440"/>
        <end position="515"/>
    </location>
</feature>
<dbReference type="InterPro" id="IPR000873">
    <property type="entry name" value="AMP-dep_synth/lig_dom"/>
</dbReference>
<gene>
    <name evidence="3" type="ORF">AC731_008835</name>
</gene>
<keyword evidence="4" id="KW-1185">Reference proteome</keyword>
<dbReference type="InterPro" id="IPR025110">
    <property type="entry name" value="AMP-bd_C"/>
</dbReference>
<dbReference type="Gene3D" id="3.30.300.30">
    <property type="match status" value="1"/>
</dbReference>
<dbReference type="STRING" id="1134435.AC731_008835"/>
<feature type="domain" description="AMP-dependent synthetase/ligase" evidence="1">
    <location>
        <begin position="19"/>
        <end position="389"/>
    </location>
</feature>
<dbReference type="RefSeq" id="WP_048705310.1">
    <property type="nucleotide sequence ID" value="NZ_CP014646.1"/>
</dbReference>
<dbReference type="EMBL" id="CP014646">
    <property type="protein sequence ID" value="AMO37049.1"/>
    <property type="molecule type" value="Genomic_DNA"/>
</dbReference>
<dbReference type="PROSITE" id="PS00455">
    <property type="entry name" value="AMP_BINDING"/>
    <property type="match status" value="1"/>
</dbReference>
<dbReference type="InterPro" id="IPR045851">
    <property type="entry name" value="AMP-bd_C_sf"/>
</dbReference>
<organism evidence="3 4">
    <name type="scientific">Thauera humireducens</name>
    <dbReference type="NCBI Taxonomy" id="1134435"/>
    <lineage>
        <taxon>Bacteria</taxon>
        <taxon>Pseudomonadati</taxon>
        <taxon>Pseudomonadota</taxon>
        <taxon>Betaproteobacteria</taxon>
        <taxon>Rhodocyclales</taxon>
        <taxon>Zoogloeaceae</taxon>
        <taxon>Thauera</taxon>
    </lineage>
</organism>
<proteinExistence type="predicted"/>
<accession>A0A127K508</accession>
<keyword evidence="3" id="KW-0436">Ligase</keyword>
<dbReference type="Gene3D" id="3.40.50.12780">
    <property type="entry name" value="N-terminal domain of ligase-like"/>
    <property type="match status" value="1"/>
</dbReference>
<evidence type="ECO:0000259" key="2">
    <source>
        <dbReference type="Pfam" id="PF13193"/>
    </source>
</evidence>
<evidence type="ECO:0000313" key="4">
    <source>
        <dbReference type="Proteomes" id="UP000036902"/>
    </source>
</evidence>